<dbReference type="PANTHER" id="PTHR41534:SF2">
    <property type="entry name" value="3-PHENYLPROPIONATE_CINNAMIC ACID DIOXYGENASE SUBUNIT BETA"/>
    <property type="match status" value="1"/>
</dbReference>
<dbReference type="GO" id="GO:0051213">
    <property type="term" value="F:dioxygenase activity"/>
    <property type="evidence" value="ECO:0007669"/>
    <property type="project" value="UniProtKB-KW"/>
</dbReference>
<gene>
    <name evidence="2" type="ORF">DFR88_00340</name>
</gene>
<keyword evidence="3" id="KW-1185">Reference proteome</keyword>
<evidence type="ECO:0000313" key="3">
    <source>
        <dbReference type="Proteomes" id="UP000298568"/>
    </source>
</evidence>
<protein>
    <submittedName>
        <fullName evidence="2">Aromatic-ring-hydroxylating dioxygenase subunit beta</fullName>
    </submittedName>
</protein>
<keyword evidence="1" id="KW-0560">Oxidoreductase</keyword>
<dbReference type="KEGG" id="mpru:DFR88_00340"/>
<dbReference type="Proteomes" id="UP000298568">
    <property type="component" value="Chromosome"/>
</dbReference>
<dbReference type="Pfam" id="PF00866">
    <property type="entry name" value="Ring_hydroxyl_B"/>
    <property type="match status" value="1"/>
</dbReference>
<dbReference type="InterPro" id="IPR032710">
    <property type="entry name" value="NTF2-like_dom_sf"/>
</dbReference>
<dbReference type="GO" id="GO:0019380">
    <property type="term" value="P:3-phenylpropionate catabolic process"/>
    <property type="evidence" value="ECO:0007669"/>
    <property type="project" value="TreeGrafter"/>
</dbReference>
<dbReference type="Gene3D" id="3.10.450.50">
    <property type="match status" value="1"/>
</dbReference>
<accession>A0A4D8RZZ6</accession>
<proteinExistence type="predicted"/>
<dbReference type="AlphaFoldDB" id="A0A4D8RZZ6"/>
<dbReference type="InterPro" id="IPR000391">
    <property type="entry name" value="Rng_hydr_dOase-bsu"/>
</dbReference>
<evidence type="ECO:0000313" key="2">
    <source>
        <dbReference type="EMBL" id="QCO29122.1"/>
    </source>
</evidence>
<name>A0A4D8RZZ6_METPR</name>
<organism evidence="2 3">
    <name type="scientific">Metallosphaera prunae</name>
    <dbReference type="NCBI Taxonomy" id="47304"/>
    <lineage>
        <taxon>Archaea</taxon>
        <taxon>Thermoproteota</taxon>
        <taxon>Thermoprotei</taxon>
        <taxon>Sulfolobales</taxon>
        <taxon>Sulfolobaceae</taxon>
        <taxon>Metallosphaera</taxon>
    </lineage>
</organism>
<sequence>MRKLDEVYFEVLQFINHETYLLDHYKFDEWLKLLTDDVKYVMARRVWSEGVSTIDMKAPLMAENKYSLEARVKKLVNEFSWSEVPKSLYRHMVSGVFIEAQNNDEIKVRSNVLFLRHRPTSFMAEIPEYEIFSYEREDILRGDKDGLKLAYRLIIPDLPVIPVHALSNLY</sequence>
<dbReference type="EMBL" id="CP031156">
    <property type="protein sequence ID" value="QCO29122.1"/>
    <property type="molecule type" value="Genomic_DNA"/>
</dbReference>
<dbReference type="PANTHER" id="PTHR41534">
    <property type="entry name" value="BLR3401 PROTEIN"/>
    <property type="match status" value="1"/>
</dbReference>
<evidence type="ECO:0000256" key="1">
    <source>
        <dbReference type="ARBA" id="ARBA00023002"/>
    </source>
</evidence>
<dbReference type="CDD" id="cd00667">
    <property type="entry name" value="ring_hydroxylating_dioxygenases_beta"/>
    <property type="match status" value="1"/>
</dbReference>
<reference evidence="2 3" key="1">
    <citation type="submission" date="2018-07" db="EMBL/GenBank/DDBJ databases">
        <title>Complete Genome Sequences of Extremely Thermoacidophilic, Metal-Mobilizing Type-Strain Members of the Archaeal Family Sulfolobaceae: Acidianus brierleyi DSM-1651T, Acidianus sulfidivorans DSM-18786T, Metallosphaera hakonensis DSM-7519T, and Metallosphaera prunae DSM-10039T.</title>
        <authorList>
            <person name="Counts J.A."/>
            <person name="Kelly R.M."/>
        </authorList>
    </citation>
    <scope>NUCLEOTIDE SEQUENCE [LARGE SCALE GENOMIC DNA]</scope>
    <source>
        <strain evidence="2 3">Ron 12/II</strain>
    </source>
</reference>
<keyword evidence="2" id="KW-0223">Dioxygenase</keyword>
<dbReference type="SUPFAM" id="SSF54427">
    <property type="entry name" value="NTF2-like"/>
    <property type="match status" value="1"/>
</dbReference>